<dbReference type="AlphaFoldDB" id="A0A537KCE8"/>
<proteinExistence type="predicted"/>
<organism evidence="8 9">
    <name type="scientific">Candidatus Segetimicrobium genomatis</name>
    <dbReference type="NCBI Taxonomy" id="2569760"/>
    <lineage>
        <taxon>Bacteria</taxon>
        <taxon>Bacillati</taxon>
        <taxon>Candidatus Sysuimicrobiota</taxon>
        <taxon>Candidatus Sysuimicrobiia</taxon>
        <taxon>Candidatus Sysuimicrobiales</taxon>
        <taxon>Candidatus Segetimicrobiaceae</taxon>
        <taxon>Candidatus Segetimicrobium</taxon>
    </lineage>
</organism>
<evidence type="ECO:0000313" key="8">
    <source>
        <dbReference type="EMBL" id="TMI93435.1"/>
    </source>
</evidence>
<feature type="transmembrane region" description="Helical" evidence="7">
    <location>
        <begin position="50"/>
        <end position="70"/>
    </location>
</feature>
<keyword evidence="2" id="KW-1003">Cell membrane</keyword>
<feature type="transmembrane region" description="Helical" evidence="7">
    <location>
        <begin position="202"/>
        <end position="220"/>
    </location>
</feature>
<name>A0A537KCE8_9BACT</name>
<comment type="caution">
    <text evidence="8">The sequence shown here is derived from an EMBL/GenBank/DDBJ whole genome shotgun (WGS) entry which is preliminary data.</text>
</comment>
<dbReference type="CDD" id="cd06579">
    <property type="entry name" value="TM_PBP1_transp_AraH_like"/>
    <property type="match status" value="1"/>
</dbReference>
<evidence type="ECO:0000256" key="5">
    <source>
        <dbReference type="ARBA" id="ARBA00023136"/>
    </source>
</evidence>
<keyword evidence="5 7" id="KW-0472">Membrane</keyword>
<feature type="region of interest" description="Disordered" evidence="6">
    <location>
        <begin position="1"/>
        <end position="32"/>
    </location>
</feature>
<dbReference type="GO" id="GO:0022857">
    <property type="term" value="F:transmembrane transporter activity"/>
    <property type="evidence" value="ECO:0007669"/>
    <property type="project" value="InterPro"/>
</dbReference>
<keyword evidence="4 7" id="KW-1133">Transmembrane helix</keyword>
<evidence type="ECO:0000256" key="4">
    <source>
        <dbReference type="ARBA" id="ARBA00022989"/>
    </source>
</evidence>
<evidence type="ECO:0000256" key="2">
    <source>
        <dbReference type="ARBA" id="ARBA00022475"/>
    </source>
</evidence>
<comment type="subcellular location">
    <subcellularLocation>
        <location evidence="1">Cell membrane</location>
        <topology evidence="1">Multi-pass membrane protein</topology>
    </subcellularLocation>
</comment>
<evidence type="ECO:0000313" key="9">
    <source>
        <dbReference type="Proteomes" id="UP000318509"/>
    </source>
</evidence>
<dbReference type="GO" id="GO:0005886">
    <property type="term" value="C:plasma membrane"/>
    <property type="evidence" value="ECO:0007669"/>
    <property type="project" value="UniProtKB-SubCell"/>
</dbReference>
<dbReference type="Pfam" id="PF02653">
    <property type="entry name" value="BPD_transp_2"/>
    <property type="match status" value="1"/>
</dbReference>
<feature type="transmembrane region" description="Helical" evidence="7">
    <location>
        <begin position="155"/>
        <end position="175"/>
    </location>
</feature>
<feature type="transmembrane region" description="Helical" evidence="7">
    <location>
        <begin position="329"/>
        <end position="346"/>
    </location>
</feature>
<evidence type="ECO:0000256" key="3">
    <source>
        <dbReference type="ARBA" id="ARBA00022692"/>
    </source>
</evidence>
<evidence type="ECO:0000256" key="1">
    <source>
        <dbReference type="ARBA" id="ARBA00004651"/>
    </source>
</evidence>
<feature type="transmembrane region" description="Helical" evidence="7">
    <location>
        <begin position="251"/>
        <end position="270"/>
    </location>
</feature>
<reference evidence="8 9" key="1">
    <citation type="journal article" date="2019" name="Nat. Microbiol.">
        <title>Mediterranean grassland soil C-N compound turnover is dependent on rainfall and depth, and is mediated by genomically divergent microorganisms.</title>
        <authorList>
            <person name="Diamond S."/>
            <person name="Andeer P.F."/>
            <person name="Li Z."/>
            <person name="Crits-Christoph A."/>
            <person name="Burstein D."/>
            <person name="Anantharaman K."/>
            <person name="Lane K.R."/>
            <person name="Thomas B.C."/>
            <person name="Pan C."/>
            <person name="Northen T.R."/>
            <person name="Banfield J.F."/>
        </authorList>
    </citation>
    <scope>NUCLEOTIDE SEQUENCE [LARGE SCALE GENOMIC DNA]</scope>
    <source>
        <strain evidence="8">NP_3</strain>
    </source>
</reference>
<dbReference type="EMBL" id="VBAK01000027">
    <property type="protein sequence ID" value="TMI93435.1"/>
    <property type="molecule type" value="Genomic_DNA"/>
</dbReference>
<evidence type="ECO:0000256" key="6">
    <source>
        <dbReference type="SAM" id="MobiDB-lite"/>
    </source>
</evidence>
<gene>
    <name evidence="8" type="ORF">E6H00_01260</name>
</gene>
<dbReference type="InterPro" id="IPR001851">
    <property type="entry name" value="ABC_transp_permease"/>
</dbReference>
<accession>A0A537KCE8</accession>
<keyword evidence="3 7" id="KW-0812">Transmembrane</keyword>
<evidence type="ECO:0000256" key="7">
    <source>
        <dbReference type="SAM" id="Phobius"/>
    </source>
</evidence>
<feature type="transmembrane region" description="Helical" evidence="7">
    <location>
        <begin position="282"/>
        <end position="299"/>
    </location>
</feature>
<protein>
    <submittedName>
        <fullName evidence="8">ABC transporter permease</fullName>
    </submittedName>
</protein>
<feature type="transmembrane region" description="Helical" evidence="7">
    <location>
        <begin position="82"/>
        <end position="101"/>
    </location>
</feature>
<dbReference type="PANTHER" id="PTHR32196">
    <property type="entry name" value="ABC TRANSPORTER PERMEASE PROTEIN YPHD-RELATED-RELATED"/>
    <property type="match status" value="1"/>
</dbReference>
<dbReference type="Proteomes" id="UP000318509">
    <property type="component" value="Unassembled WGS sequence"/>
</dbReference>
<feature type="transmembrane region" description="Helical" evidence="7">
    <location>
        <begin position="121"/>
        <end position="143"/>
    </location>
</feature>
<sequence length="356" mass="35697">MPPSTGSAPDTGEQGSTMTARETGSAPWQRAEPPARAAWHARALASYETAIYAALLLVCAGVSLVAPRFLQPDNLFEVARNFSFIAAVGVGEAIVILTGGGGIDLSVGSLMGLGGVVTTKLLGLGVAVPSAIAAGVAAGWVCGATNGLLVTKARLTPLIPTLGMLSVAHGLSLVITQGYPLTDLGAHAQAFVSLGAGYVGPVPNPVVFLVLTVLGGWLLLTRTPFGYDVYAVGGNAEASRLSGINVDRTRLAAYMISGAFAALAGILLAARLSVGDATTGQGQELSVIAAAVIGGVSLLGGQGSVLGLFAGAALIGVLLNAMVLMGVPAFWQEVVIGGTIIVAVLLDRLSIRFSGG</sequence>
<feature type="compositionally biased region" description="Polar residues" evidence="6">
    <location>
        <begin position="1"/>
        <end position="22"/>
    </location>
</feature>